<protein>
    <submittedName>
        <fullName evidence="3">Integrase</fullName>
    </submittedName>
</protein>
<evidence type="ECO:0000259" key="2">
    <source>
        <dbReference type="Pfam" id="PF12834"/>
    </source>
</evidence>
<dbReference type="AlphaFoldDB" id="A0A1H9NDB4"/>
<name>A0A1H9NDB4_9BURK</name>
<dbReference type="GO" id="GO:0015074">
    <property type="term" value="P:DNA integration"/>
    <property type="evidence" value="ECO:0007669"/>
    <property type="project" value="InterPro"/>
</dbReference>
<dbReference type="Gene3D" id="1.10.443.10">
    <property type="entry name" value="Intergrase catalytic core"/>
    <property type="match status" value="1"/>
</dbReference>
<dbReference type="SUPFAM" id="SSF56349">
    <property type="entry name" value="DNA breaking-rejoining enzymes"/>
    <property type="match status" value="1"/>
</dbReference>
<proteinExistence type="predicted"/>
<dbReference type="GO" id="GO:0003677">
    <property type="term" value="F:DNA binding"/>
    <property type="evidence" value="ECO:0007669"/>
    <property type="project" value="InterPro"/>
</dbReference>
<gene>
    <name evidence="3" type="ORF">SAMN02982919_02174</name>
</gene>
<dbReference type="GO" id="GO:0006310">
    <property type="term" value="P:DNA recombination"/>
    <property type="evidence" value="ECO:0007669"/>
    <property type="project" value="UniProtKB-KW"/>
</dbReference>
<dbReference type="Proteomes" id="UP000199766">
    <property type="component" value="Unassembled WGS sequence"/>
</dbReference>
<dbReference type="EMBL" id="FOGD01000007">
    <property type="protein sequence ID" value="SER33892.1"/>
    <property type="molecule type" value="Genomic_DNA"/>
</dbReference>
<dbReference type="Pfam" id="PF12834">
    <property type="entry name" value="Phage_int_SAM_2"/>
    <property type="match status" value="1"/>
</dbReference>
<organism evidence="3 4">
    <name type="scientific">Giesbergeria anulus</name>
    <dbReference type="NCBI Taxonomy" id="180197"/>
    <lineage>
        <taxon>Bacteria</taxon>
        <taxon>Pseudomonadati</taxon>
        <taxon>Pseudomonadota</taxon>
        <taxon>Betaproteobacteria</taxon>
        <taxon>Burkholderiales</taxon>
        <taxon>Comamonadaceae</taxon>
        <taxon>Giesbergeria</taxon>
    </lineage>
</organism>
<dbReference type="InterPro" id="IPR013762">
    <property type="entry name" value="Integrase-like_cat_sf"/>
</dbReference>
<dbReference type="InterPro" id="IPR011010">
    <property type="entry name" value="DNA_brk_join_enz"/>
</dbReference>
<evidence type="ECO:0000313" key="3">
    <source>
        <dbReference type="EMBL" id="SER33892.1"/>
    </source>
</evidence>
<dbReference type="InterPro" id="IPR024457">
    <property type="entry name" value="Putative_integrase_N"/>
</dbReference>
<reference evidence="3 4" key="1">
    <citation type="submission" date="2016-10" db="EMBL/GenBank/DDBJ databases">
        <authorList>
            <person name="de Groot N.N."/>
        </authorList>
    </citation>
    <scope>NUCLEOTIDE SEQUENCE [LARGE SCALE GENOMIC DNA]</scope>
    <source>
        <strain evidence="3 4">ATCC 35958</strain>
    </source>
</reference>
<dbReference type="RefSeq" id="WP_091457348.1">
    <property type="nucleotide sequence ID" value="NZ_FOGD01000007.1"/>
</dbReference>
<keyword evidence="1" id="KW-0233">DNA recombination</keyword>
<sequence length="325" mass="36650">MREQDVGRRHLAILKKSASALVEKHGGFRINGAIASDRTKKLTHEVLMSCCERLWTLGFQIRDIHDLKLRHVEGLIKDWRANNYAIKTIQNHVSRLRRVAEWIGKPGMIPHGLLDQMFPDADAGELRVKTVAENSKSWTENGVNVLEKILQADKIDARFGAMLRLGLAFGLRRKEQLRSKPYAMDGGSVLLINSNMAKSGKDRMIPVEHPFQRVCLEHAKRIVKGGEHLGWPGRTYEQNVDHYNYLMRKVGISARESGCVGHGLRAEYAENISLMNGLVPPVLGGRPNQMEKEARLAIQAIVSQNMGHHRPEVTGAYYGSFRPKK</sequence>
<evidence type="ECO:0000313" key="4">
    <source>
        <dbReference type="Proteomes" id="UP000199766"/>
    </source>
</evidence>
<accession>A0A1H9NDB4</accession>
<keyword evidence="4" id="KW-1185">Reference proteome</keyword>
<dbReference type="OrthoDB" id="5394387at2"/>
<feature type="domain" description="Putative integrase N-terminal" evidence="2">
    <location>
        <begin position="36"/>
        <end position="106"/>
    </location>
</feature>
<dbReference type="STRING" id="180197.SAMN02982919_02174"/>
<evidence type="ECO:0000256" key="1">
    <source>
        <dbReference type="ARBA" id="ARBA00023172"/>
    </source>
</evidence>